<comment type="caution">
    <text evidence="1">The sequence shown here is derived from an EMBL/GenBank/DDBJ whole genome shotgun (WGS) entry which is preliminary data.</text>
</comment>
<accession>A0A834TR14</accession>
<reference evidence="1" key="1">
    <citation type="submission" date="2020-09" db="EMBL/GenBank/DDBJ databases">
        <title>Genome-Enabled Discovery of Anthraquinone Biosynthesis in Senna tora.</title>
        <authorList>
            <person name="Kang S.-H."/>
            <person name="Pandey R.P."/>
            <person name="Lee C.-M."/>
            <person name="Sim J.-S."/>
            <person name="Jeong J.-T."/>
            <person name="Choi B.-S."/>
            <person name="Jung M."/>
            <person name="Ginzburg D."/>
            <person name="Zhao K."/>
            <person name="Won S.Y."/>
            <person name="Oh T.-J."/>
            <person name="Yu Y."/>
            <person name="Kim N.-H."/>
            <person name="Lee O.R."/>
            <person name="Lee T.-H."/>
            <person name="Bashyal P."/>
            <person name="Kim T.-S."/>
            <person name="Lee W.-H."/>
            <person name="Kawkins C."/>
            <person name="Kim C.-K."/>
            <person name="Kim J.S."/>
            <person name="Ahn B.O."/>
            <person name="Rhee S.Y."/>
            <person name="Sohng J.K."/>
        </authorList>
    </citation>
    <scope>NUCLEOTIDE SEQUENCE</scope>
    <source>
        <tissue evidence="1">Leaf</tissue>
    </source>
</reference>
<dbReference type="AlphaFoldDB" id="A0A834TR14"/>
<organism evidence="1 2">
    <name type="scientific">Senna tora</name>
    <dbReference type="NCBI Taxonomy" id="362788"/>
    <lineage>
        <taxon>Eukaryota</taxon>
        <taxon>Viridiplantae</taxon>
        <taxon>Streptophyta</taxon>
        <taxon>Embryophyta</taxon>
        <taxon>Tracheophyta</taxon>
        <taxon>Spermatophyta</taxon>
        <taxon>Magnoliopsida</taxon>
        <taxon>eudicotyledons</taxon>
        <taxon>Gunneridae</taxon>
        <taxon>Pentapetalae</taxon>
        <taxon>rosids</taxon>
        <taxon>fabids</taxon>
        <taxon>Fabales</taxon>
        <taxon>Fabaceae</taxon>
        <taxon>Caesalpinioideae</taxon>
        <taxon>Cassia clade</taxon>
        <taxon>Senna</taxon>
    </lineage>
</organism>
<sequence>MQTIGIVNELLRRKSHADESLRTAQGQIKKRMEKTLKMLCMKQKEDLKLSSYAHVKTPRICFVFKF</sequence>
<proteinExistence type="predicted"/>
<dbReference type="EMBL" id="JAAIUW010000008">
    <property type="protein sequence ID" value="KAF7822119.1"/>
    <property type="molecule type" value="Genomic_DNA"/>
</dbReference>
<dbReference type="Proteomes" id="UP000634136">
    <property type="component" value="Unassembled WGS sequence"/>
</dbReference>
<gene>
    <name evidence="1" type="ORF">G2W53_027574</name>
</gene>
<evidence type="ECO:0000313" key="1">
    <source>
        <dbReference type="EMBL" id="KAF7822119.1"/>
    </source>
</evidence>
<protein>
    <submittedName>
        <fullName evidence="1">Uncharacterized protein</fullName>
    </submittedName>
</protein>
<name>A0A834TR14_9FABA</name>
<keyword evidence="2" id="KW-1185">Reference proteome</keyword>
<evidence type="ECO:0000313" key="2">
    <source>
        <dbReference type="Proteomes" id="UP000634136"/>
    </source>
</evidence>